<gene>
    <name evidence="3" type="ORF">SAMN06265368_0421</name>
</gene>
<evidence type="ECO:0000313" key="4">
    <source>
        <dbReference type="Proteomes" id="UP000219439"/>
    </source>
</evidence>
<dbReference type="EMBL" id="OBEL01000001">
    <property type="protein sequence ID" value="SNZ06440.1"/>
    <property type="molecule type" value="Genomic_DNA"/>
</dbReference>
<evidence type="ECO:0008006" key="5">
    <source>
        <dbReference type="Google" id="ProtNLM"/>
    </source>
</evidence>
<feature type="transmembrane region" description="Helical" evidence="2">
    <location>
        <begin position="12"/>
        <end position="37"/>
    </location>
</feature>
<dbReference type="InterPro" id="IPR010865">
    <property type="entry name" value="DUF1499"/>
</dbReference>
<dbReference type="Proteomes" id="UP000219439">
    <property type="component" value="Unassembled WGS sequence"/>
</dbReference>
<feature type="transmembrane region" description="Helical" evidence="2">
    <location>
        <begin position="83"/>
        <end position="102"/>
    </location>
</feature>
<feature type="compositionally biased region" description="Basic residues" evidence="1">
    <location>
        <begin position="276"/>
        <end position="286"/>
    </location>
</feature>
<accession>A0A285NAH6</accession>
<feature type="transmembrane region" description="Helical" evidence="2">
    <location>
        <begin position="43"/>
        <end position="71"/>
    </location>
</feature>
<keyword evidence="2" id="KW-1133">Transmembrane helix</keyword>
<evidence type="ECO:0000256" key="2">
    <source>
        <dbReference type="SAM" id="Phobius"/>
    </source>
</evidence>
<reference evidence="3 4" key="1">
    <citation type="submission" date="2017-09" db="EMBL/GenBank/DDBJ databases">
        <authorList>
            <person name="Ehlers B."/>
            <person name="Leendertz F.H."/>
        </authorList>
    </citation>
    <scope>NUCLEOTIDE SEQUENCE [LARGE SCALE GENOMIC DNA]</scope>
    <source>
        <strain evidence="3 4">DSM 18289</strain>
    </source>
</reference>
<keyword evidence="2" id="KW-0812">Transmembrane</keyword>
<organism evidence="3 4">
    <name type="scientific">Cohaesibacter gelatinilyticus</name>
    <dbReference type="NCBI Taxonomy" id="372072"/>
    <lineage>
        <taxon>Bacteria</taxon>
        <taxon>Pseudomonadati</taxon>
        <taxon>Pseudomonadota</taxon>
        <taxon>Alphaproteobacteria</taxon>
        <taxon>Hyphomicrobiales</taxon>
        <taxon>Cohaesibacteraceae</taxon>
    </lineage>
</organism>
<proteinExistence type="predicted"/>
<evidence type="ECO:0000313" key="3">
    <source>
        <dbReference type="EMBL" id="SNZ06440.1"/>
    </source>
</evidence>
<protein>
    <recommendedName>
        <fullName evidence="5">DUF1499 domain-containing protein</fullName>
    </recommendedName>
</protein>
<dbReference type="AlphaFoldDB" id="A0A285NAH6"/>
<dbReference type="OrthoDB" id="1523552at2"/>
<name>A0A285NAH6_9HYPH</name>
<feature type="region of interest" description="Disordered" evidence="1">
    <location>
        <begin position="271"/>
        <end position="295"/>
    </location>
</feature>
<dbReference type="RefSeq" id="WP_097151747.1">
    <property type="nucleotide sequence ID" value="NZ_OBEL01000001.1"/>
</dbReference>
<keyword evidence="2" id="KW-0472">Membrane</keyword>
<sequence length="295" mass="33545">MSGHYSFHISRLAVWALWLARLSIPVALISFLLMRFGGLHPSIAIYCFATAIMLALLSLLVSIAAFPAIWFDGQKGGRRLWGAFLRGLVVLVPAFVVAFYYFNRPAFTDLSTNPEDPPVFEMAWQERQDYDNRLDIVSIGEREEQARAYPELAGKDIEQSPQLIYLLVRDLIKENGWTLLGEKVPSEENADGNFEIGIRSIVTGFRYVAAIRLQDDGNEGTRVDMRSAALWGDHDFGQNARRIRSFYSDLDTKLGQGLKLYQLQLEELERQERLKRGPLPRRKPKQPPKSSQKIG</sequence>
<keyword evidence="4" id="KW-1185">Reference proteome</keyword>
<evidence type="ECO:0000256" key="1">
    <source>
        <dbReference type="SAM" id="MobiDB-lite"/>
    </source>
</evidence>
<dbReference type="Pfam" id="PF07386">
    <property type="entry name" value="DUF1499"/>
    <property type="match status" value="1"/>
</dbReference>